<dbReference type="SMART" id="SM00220">
    <property type="entry name" value="S_TKc"/>
    <property type="match status" value="1"/>
</dbReference>
<evidence type="ECO:0000259" key="1">
    <source>
        <dbReference type="PROSITE" id="PS50011"/>
    </source>
</evidence>
<dbReference type="EMBL" id="JAVFKD010000012">
    <property type="protein sequence ID" value="KAK5993913.1"/>
    <property type="molecule type" value="Genomic_DNA"/>
</dbReference>
<dbReference type="InterPro" id="IPR011009">
    <property type="entry name" value="Kinase-like_dom_sf"/>
</dbReference>
<organism evidence="2 3">
    <name type="scientific">Cladobotryum mycophilum</name>
    <dbReference type="NCBI Taxonomy" id="491253"/>
    <lineage>
        <taxon>Eukaryota</taxon>
        <taxon>Fungi</taxon>
        <taxon>Dikarya</taxon>
        <taxon>Ascomycota</taxon>
        <taxon>Pezizomycotina</taxon>
        <taxon>Sordariomycetes</taxon>
        <taxon>Hypocreomycetidae</taxon>
        <taxon>Hypocreales</taxon>
        <taxon>Hypocreaceae</taxon>
        <taxon>Cladobotryum</taxon>
    </lineage>
</organism>
<keyword evidence="3" id="KW-1185">Reference proteome</keyword>
<feature type="domain" description="Protein kinase" evidence="1">
    <location>
        <begin position="21"/>
        <end position="286"/>
    </location>
</feature>
<dbReference type="Proteomes" id="UP001338125">
    <property type="component" value="Unassembled WGS sequence"/>
</dbReference>
<reference evidence="2 3" key="1">
    <citation type="submission" date="2024-01" db="EMBL/GenBank/DDBJ databases">
        <title>Complete genome of Cladobotryum mycophilum ATHUM6906.</title>
        <authorList>
            <person name="Christinaki A.C."/>
            <person name="Myridakis A.I."/>
            <person name="Kouvelis V.N."/>
        </authorList>
    </citation>
    <scope>NUCLEOTIDE SEQUENCE [LARGE SCALE GENOMIC DNA]</scope>
    <source>
        <strain evidence="2 3">ATHUM6906</strain>
    </source>
</reference>
<name>A0ABR0SP03_9HYPO</name>
<dbReference type="Gene3D" id="1.10.510.10">
    <property type="entry name" value="Transferase(Phosphotransferase) domain 1"/>
    <property type="match status" value="1"/>
</dbReference>
<accession>A0ABR0SP03</accession>
<dbReference type="InterPro" id="IPR000719">
    <property type="entry name" value="Prot_kinase_dom"/>
</dbReference>
<sequence length="286" mass="32884">MVREASSSSIPFPLREVDQGFSRKRFVSLGRCGWVFKLNEFVVVKKVRPGEDGDLANEKAVFDLLELHPPSPYIVQRFYRLPDAIFFERAPLADLASLLRDNQLRGKSSDRHRVVGIKTLQPLDRCYKWMKQLVSAAAWLEELGYAHCDIRPPNMLLFDHDDIKLADFDRTTKIGEEGVLTEPFARRLTKYERMCEDSLLYGKVGCRTEQFAIGSAFYSPTRGYDLYDDEDFGAEHQLVMWDKLTKKEFPAIGDLECDEIVGNCWNNHYISIKELLQVIMAIDGMA</sequence>
<evidence type="ECO:0000313" key="2">
    <source>
        <dbReference type="EMBL" id="KAK5993913.1"/>
    </source>
</evidence>
<dbReference type="PROSITE" id="PS50011">
    <property type="entry name" value="PROTEIN_KINASE_DOM"/>
    <property type="match status" value="1"/>
</dbReference>
<comment type="caution">
    <text evidence="2">The sequence shown here is derived from an EMBL/GenBank/DDBJ whole genome shotgun (WGS) entry which is preliminary data.</text>
</comment>
<proteinExistence type="predicted"/>
<protein>
    <recommendedName>
        <fullName evidence="1">Protein kinase domain-containing protein</fullName>
    </recommendedName>
</protein>
<dbReference type="SUPFAM" id="SSF56112">
    <property type="entry name" value="Protein kinase-like (PK-like)"/>
    <property type="match status" value="1"/>
</dbReference>
<evidence type="ECO:0000313" key="3">
    <source>
        <dbReference type="Proteomes" id="UP001338125"/>
    </source>
</evidence>
<gene>
    <name evidence="2" type="ORF">PT974_07351</name>
</gene>